<dbReference type="Gramene" id="OE9A052288T1">
    <property type="protein sequence ID" value="OE9A052288C1"/>
    <property type="gene ID" value="OE9A052288"/>
</dbReference>
<evidence type="ECO:0000256" key="1">
    <source>
        <dbReference type="SAM" id="MobiDB-lite"/>
    </source>
</evidence>
<feature type="compositionally biased region" description="Basic and acidic residues" evidence="1">
    <location>
        <begin position="42"/>
        <end position="63"/>
    </location>
</feature>
<sequence length="219" mass="23911">MYGDNVAQMIFGGTSISLPSLHLGFHSRASFDTGSESIQDPKGSKRKDAPRKLRTKSPLESHSMKSKATSTSTKGQRPRSRQRQSSTRNTSDCRMLRINTTIMFTRHIGDEEMFTVAQPFTASNFISPSTSNVVFNYEVGSAMALATGVFQYGLNDPFQALMSPPQSAIPGWMSSATQPIPQPVVASHVAHIHAPRSGLAYQTDGSSIRPVFRHGNAHQ</sequence>
<dbReference type="EMBL" id="CACTIH010000439">
    <property type="protein sequence ID" value="CAA2960726.1"/>
    <property type="molecule type" value="Genomic_DNA"/>
</dbReference>
<evidence type="ECO:0000313" key="3">
    <source>
        <dbReference type="Proteomes" id="UP000594638"/>
    </source>
</evidence>
<evidence type="ECO:0000313" key="2">
    <source>
        <dbReference type="EMBL" id="CAA2960726.1"/>
    </source>
</evidence>
<comment type="caution">
    <text evidence="2">The sequence shown here is derived from an EMBL/GenBank/DDBJ whole genome shotgun (WGS) entry which is preliminary data.</text>
</comment>
<protein>
    <submittedName>
        <fullName evidence="2">Uncharacterized protein</fullName>
    </submittedName>
</protein>
<feature type="region of interest" description="Disordered" evidence="1">
    <location>
        <begin position="31"/>
        <end position="92"/>
    </location>
</feature>
<dbReference type="OrthoDB" id="926226at2759"/>
<gene>
    <name evidence="2" type="ORF">OLEA9_A052288</name>
</gene>
<accession>A0A8S0Q1H9</accession>
<keyword evidence="3" id="KW-1185">Reference proteome</keyword>
<reference evidence="2 3" key="1">
    <citation type="submission" date="2019-12" db="EMBL/GenBank/DDBJ databases">
        <authorList>
            <person name="Alioto T."/>
            <person name="Alioto T."/>
            <person name="Gomez Garrido J."/>
        </authorList>
    </citation>
    <scope>NUCLEOTIDE SEQUENCE [LARGE SCALE GENOMIC DNA]</scope>
</reference>
<name>A0A8S0Q1H9_OLEEU</name>
<organism evidence="2 3">
    <name type="scientific">Olea europaea subsp. europaea</name>
    <dbReference type="NCBI Taxonomy" id="158383"/>
    <lineage>
        <taxon>Eukaryota</taxon>
        <taxon>Viridiplantae</taxon>
        <taxon>Streptophyta</taxon>
        <taxon>Embryophyta</taxon>
        <taxon>Tracheophyta</taxon>
        <taxon>Spermatophyta</taxon>
        <taxon>Magnoliopsida</taxon>
        <taxon>eudicotyledons</taxon>
        <taxon>Gunneridae</taxon>
        <taxon>Pentapetalae</taxon>
        <taxon>asterids</taxon>
        <taxon>lamiids</taxon>
        <taxon>Lamiales</taxon>
        <taxon>Oleaceae</taxon>
        <taxon>Oleeae</taxon>
        <taxon>Olea</taxon>
    </lineage>
</organism>
<dbReference type="Proteomes" id="UP000594638">
    <property type="component" value="Unassembled WGS sequence"/>
</dbReference>
<proteinExistence type="predicted"/>
<dbReference type="AlphaFoldDB" id="A0A8S0Q1H9"/>